<keyword evidence="12" id="KW-0812">Transmembrane</keyword>
<accession>A0A9D1L411</accession>
<comment type="catalytic activity">
    <reaction evidence="9 10">
        <text>L-threonyl-[protein] + FAD = FMN-L-threonyl-[protein] + AMP + H(+)</text>
        <dbReference type="Rhea" id="RHEA:36847"/>
        <dbReference type="Rhea" id="RHEA-COMP:11060"/>
        <dbReference type="Rhea" id="RHEA-COMP:11061"/>
        <dbReference type="ChEBI" id="CHEBI:15378"/>
        <dbReference type="ChEBI" id="CHEBI:30013"/>
        <dbReference type="ChEBI" id="CHEBI:57692"/>
        <dbReference type="ChEBI" id="CHEBI:74257"/>
        <dbReference type="ChEBI" id="CHEBI:456215"/>
        <dbReference type="EC" id="2.7.1.180"/>
    </reaction>
</comment>
<feature type="binding site" evidence="11">
    <location>
        <position position="287"/>
    </location>
    <ligand>
        <name>Mg(2+)</name>
        <dbReference type="ChEBI" id="CHEBI:18420"/>
    </ligand>
</feature>
<name>A0A9D1L411_9BACT</name>
<dbReference type="Pfam" id="PF02424">
    <property type="entry name" value="ApbE"/>
    <property type="match status" value="1"/>
</dbReference>
<proteinExistence type="inferred from homology"/>
<dbReference type="PANTHER" id="PTHR30040:SF2">
    <property type="entry name" value="FAD:PROTEIN FMN TRANSFERASE"/>
    <property type="match status" value="1"/>
</dbReference>
<keyword evidence="12" id="KW-0472">Membrane</keyword>
<evidence type="ECO:0000256" key="12">
    <source>
        <dbReference type="SAM" id="Phobius"/>
    </source>
</evidence>
<evidence type="ECO:0000256" key="4">
    <source>
        <dbReference type="ARBA" id="ARBA00022679"/>
    </source>
</evidence>
<dbReference type="PIRSF" id="PIRSF006268">
    <property type="entry name" value="ApbE"/>
    <property type="match status" value="1"/>
</dbReference>
<evidence type="ECO:0000256" key="2">
    <source>
        <dbReference type="ARBA" id="ARBA00016337"/>
    </source>
</evidence>
<dbReference type="GO" id="GO:0046872">
    <property type="term" value="F:metal ion binding"/>
    <property type="evidence" value="ECO:0007669"/>
    <property type="project" value="UniProtKB-UniRule"/>
</dbReference>
<dbReference type="SUPFAM" id="SSF143631">
    <property type="entry name" value="ApbE-like"/>
    <property type="match status" value="1"/>
</dbReference>
<dbReference type="AlphaFoldDB" id="A0A9D1L411"/>
<dbReference type="InterPro" id="IPR024932">
    <property type="entry name" value="ApbE"/>
</dbReference>
<evidence type="ECO:0000313" key="13">
    <source>
        <dbReference type="EMBL" id="HIU22582.1"/>
    </source>
</evidence>
<evidence type="ECO:0000256" key="1">
    <source>
        <dbReference type="ARBA" id="ARBA00011955"/>
    </source>
</evidence>
<evidence type="ECO:0000313" key="14">
    <source>
        <dbReference type="Proteomes" id="UP000824087"/>
    </source>
</evidence>
<keyword evidence="7 10" id="KW-0460">Magnesium</keyword>
<reference evidence="13" key="2">
    <citation type="journal article" date="2021" name="PeerJ">
        <title>Extensive microbial diversity within the chicken gut microbiome revealed by metagenomics and culture.</title>
        <authorList>
            <person name="Gilroy R."/>
            <person name="Ravi A."/>
            <person name="Getino M."/>
            <person name="Pursley I."/>
            <person name="Horton D.L."/>
            <person name="Alikhan N.F."/>
            <person name="Baker D."/>
            <person name="Gharbi K."/>
            <person name="Hall N."/>
            <person name="Watson M."/>
            <person name="Adriaenssens E.M."/>
            <person name="Foster-Nyarko E."/>
            <person name="Jarju S."/>
            <person name="Secka A."/>
            <person name="Antonio M."/>
            <person name="Oren A."/>
            <person name="Chaudhuri R.R."/>
            <person name="La Ragione R."/>
            <person name="Hildebrand F."/>
            <person name="Pallen M.J."/>
        </authorList>
    </citation>
    <scope>NUCLEOTIDE SEQUENCE</scope>
    <source>
        <strain evidence="13">CHK197-8231</strain>
    </source>
</reference>
<evidence type="ECO:0000256" key="11">
    <source>
        <dbReference type="PIRSR" id="PIRSR006268-2"/>
    </source>
</evidence>
<comment type="caution">
    <text evidence="13">The sequence shown here is derived from an EMBL/GenBank/DDBJ whole genome shotgun (WGS) entry which is preliminary data.</text>
</comment>
<reference evidence="13" key="1">
    <citation type="submission" date="2020-10" db="EMBL/GenBank/DDBJ databases">
        <authorList>
            <person name="Gilroy R."/>
        </authorList>
    </citation>
    <scope>NUCLEOTIDE SEQUENCE</scope>
    <source>
        <strain evidence="13">CHK197-8231</strain>
    </source>
</reference>
<dbReference type="PANTHER" id="PTHR30040">
    <property type="entry name" value="THIAMINE BIOSYNTHESIS LIPOPROTEIN APBE"/>
    <property type="match status" value="1"/>
</dbReference>
<dbReference type="EMBL" id="DVML01000020">
    <property type="protein sequence ID" value="HIU22582.1"/>
    <property type="molecule type" value="Genomic_DNA"/>
</dbReference>
<keyword evidence="12" id="KW-1133">Transmembrane helix</keyword>
<keyword evidence="3 10" id="KW-0285">Flavoprotein</keyword>
<feature type="binding site" evidence="11">
    <location>
        <position position="291"/>
    </location>
    <ligand>
        <name>Mg(2+)</name>
        <dbReference type="ChEBI" id="CHEBI:18420"/>
    </ligand>
</feature>
<dbReference type="InterPro" id="IPR003374">
    <property type="entry name" value="ApbE-like_sf"/>
</dbReference>
<keyword evidence="4 10" id="KW-0808">Transferase</keyword>
<organism evidence="13 14">
    <name type="scientific">Candidatus Fimihabitans intestinipullorum</name>
    <dbReference type="NCBI Taxonomy" id="2840820"/>
    <lineage>
        <taxon>Bacteria</taxon>
        <taxon>Bacillati</taxon>
        <taxon>Mycoplasmatota</taxon>
        <taxon>Mycoplasmatota incertae sedis</taxon>
        <taxon>Candidatus Fimihabitans</taxon>
    </lineage>
</organism>
<evidence type="ECO:0000256" key="8">
    <source>
        <dbReference type="ARBA" id="ARBA00031306"/>
    </source>
</evidence>
<comment type="cofactor">
    <cofactor evidence="11">
        <name>Mg(2+)</name>
        <dbReference type="ChEBI" id="CHEBI:18420"/>
    </cofactor>
    <cofactor evidence="11">
        <name>Mn(2+)</name>
        <dbReference type="ChEBI" id="CHEBI:29035"/>
    </cofactor>
    <text evidence="11">Magnesium. Can also use manganese.</text>
</comment>
<feature type="transmembrane region" description="Helical" evidence="12">
    <location>
        <begin position="7"/>
        <end position="26"/>
    </location>
</feature>
<dbReference type="GO" id="GO:0016740">
    <property type="term" value="F:transferase activity"/>
    <property type="evidence" value="ECO:0007669"/>
    <property type="project" value="UniProtKB-UniRule"/>
</dbReference>
<dbReference type="Gene3D" id="3.10.520.10">
    <property type="entry name" value="ApbE-like domains"/>
    <property type="match status" value="1"/>
</dbReference>
<evidence type="ECO:0000256" key="9">
    <source>
        <dbReference type="ARBA" id="ARBA00048540"/>
    </source>
</evidence>
<dbReference type="EC" id="2.7.1.180" evidence="1 10"/>
<keyword evidence="6 10" id="KW-0274">FAD</keyword>
<evidence type="ECO:0000256" key="3">
    <source>
        <dbReference type="ARBA" id="ARBA00022630"/>
    </source>
</evidence>
<sequence>MQEKINRVLWICIPILLVGAIVFGMIQRAKTRSYGMSGYYFDQDVKVTLYENDEKKANRALTQIEEIFETYQNLARTDRNNLESLYKINTSDETDMKLSKEMSDFLKYGKQWEKTSDGKIHLQLNDLMELWESHFQDGSLPEDEELDTIQIPSVDSMTVGDQNLHKKGTLFLNTSQYEIGYTLKQVDAYLKDQGMTRYIIQVGSDTMVGDHYGEDGYKVALASSTNGKIERILSLTNQTMITKGDYHEQVVLEDGKTYGTILDPTTKYPFEKVGSVTVFSKDPLLADTIASILYQMDVEEGRRYIKDYDDVEVIWTTLDGKVETTSKIADWTKEEKG</sequence>
<evidence type="ECO:0000256" key="6">
    <source>
        <dbReference type="ARBA" id="ARBA00022827"/>
    </source>
</evidence>
<dbReference type="Proteomes" id="UP000824087">
    <property type="component" value="Unassembled WGS sequence"/>
</dbReference>
<protein>
    <recommendedName>
        <fullName evidence="2 10">FAD:protein FMN transferase</fullName>
        <ecNumber evidence="1 10">2.7.1.180</ecNumber>
    </recommendedName>
    <alternativeName>
        <fullName evidence="8 10">Flavin transferase</fullName>
    </alternativeName>
</protein>
<keyword evidence="5 10" id="KW-0479">Metal-binding</keyword>
<evidence type="ECO:0000256" key="7">
    <source>
        <dbReference type="ARBA" id="ARBA00022842"/>
    </source>
</evidence>
<comment type="similarity">
    <text evidence="10">Belongs to the ApbE family.</text>
</comment>
<evidence type="ECO:0000256" key="10">
    <source>
        <dbReference type="PIRNR" id="PIRNR006268"/>
    </source>
</evidence>
<evidence type="ECO:0000256" key="5">
    <source>
        <dbReference type="ARBA" id="ARBA00022723"/>
    </source>
</evidence>
<gene>
    <name evidence="13" type="ORF">IAD49_03265</name>
</gene>